<evidence type="ECO:0000313" key="8">
    <source>
        <dbReference type="Proteomes" id="UP000295805"/>
    </source>
</evidence>
<protein>
    <submittedName>
        <fullName evidence="7">ATPase subunit of ABC transporter with duplicated ATPase domains</fullName>
    </submittedName>
</protein>
<keyword evidence="3" id="KW-0547">Nucleotide-binding</keyword>
<dbReference type="PANTHER" id="PTHR19211">
    <property type="entry name" value="ATP-BINDING TRANSPORT PROTEIN-RELATED"/>
    <property type="match status" value="1"/>
</dbReference>
<comment type="caution">
    <text evidence="7">The sequence shown here is derived from an EMBL/GenBank/DDBJ whole genome shotgun (WGS) entry which is preliminary data.</text>
</comment>
<dbReference type="CDD" id="cd03225">
    <property type="entry name" value="ABC_cobalt_CbiO_domain1"/>
    <property type="match status" value="1"/>
</dbReference>
<evidence type="ECO:0000313" key="7">
    <source>
        <dbReference type="EMBL" id="TCW25037.1"/>
    </source>
</evidence>
<dbReference type="Proteomes" id="UP000295805">
    <property type="component" value="Unassembled WGS sequence"/>
</dbReference>
<evidence type="ECO:0000256" key="1">
    <source>
        <dbReference type="ARBA" id="ARBA00022448"/>
    </source>
</evidence>
<dbReference type="GO" id="GO:0016020">
    <property type="term" value="C:membrane"/>
    <property type="evidence" value="ECO:0007669"/>
    <property type="project" value="InterPro"/>
</dbReference>
<dbReference type="InterPro" id="IPR027417">
    <property type="entry name" value="P-loop_NTPase"/>
</dbReference>
<organism evidence="7 8">
    <name type="scientific">Dietzia cinnamea</name>
    <dbReference type="NCBI Taxonomy" id="321318"/>
    <lineage>
        <taxon>Bacteria</taxon>
        <taxon>Bacillati</taxon>
        <taxon>Actinomycetota</taxon>
        <taxon>Actinomycetes</taxon>
        <taxon>Mycobacteriales</taxon>
        <taxon>Dietziaceae</taxon>
        <taxon>Dietzia</taxon>
    </lineage>
</organism>
<evidence type="ECO:0000259" key="6">
    <source>
        <dbReference type="PROSITE" id="PS50893"/>
    </source>
</evidence>
<keyword evidence="2" id="KW-0677">Repeat</keyword>
<dbReference type="RefSeq" id="WP_131885387.1">
    <property type="nucleotide sequence ID" value="NZ_CP143053.1"/>
</dbReference>
<dbReference type="Pfam" id="PF00005">
    <property type="entry name" value="ABC_tran"/>
    <property type="match status" value="2"/>
</dbReference>
<reference evidence="7 8" key="1">
    <citation type="submission" date="2019-03" db="EMBL/GenBank/DDBJ databases">
        <title>Root nodule microbial communities of legume samples collected from USA, Mexico and Botswana.</title>
        <authorList>
            <person name="Hirsch A."/>
        </authorList>
    </citation>
    <scope>NUCLEOTIDE SEQUENCE [LARGE SCALE GENOMIC DNA]</scope>
    <source>
        <strain evidence="7 8">55</strain>
    </source>
</reference>
<dbReference type="EMBL" id="SMCX01000005">
    <property type="protein sequence ID" value="TCW25037.1"/>
    <property type="molecule type" value="Genomic_DNA"/>
</dbReference>
<dbReference type="PROSITE" id="PS50893">
    <property type="entry name" value="ABC_TRANSPORTER_2"/>
    <property type="match status" value="1"/>
</dbReference>
<accession>A0A4R3ZWD0</accession>
<evidence type="ECO:0000256" key="3">
    <source>
        <dbReference type="ARBA" id="ARBA00022741"/>
    </source>
</evidence>
<sequence>MSSLVLSDVEYAFPDDTPLFDGLDLTLGPGLTTLVGRNGAGKSTLLRLIAGELRPTRGSISIGGEPALPPTVAYLQQLLADAPAERTLADELGVGGKLAALARIEAGEGDDDDFARLADDWSIAERTGALLAELGLPTDLGRSVLALSGGERTLAALAGRLLGQPRVLLLDEPTNNLDSRARARLFASIDRFVAGGQRIALVVSHDLGLLERAGTTVEMRAGRCRVFGGPYSHYREVIESEQAAALQSLTGARNELRAQKRDKVEAQVVLARRERYGRKMEANKREPKVVMGMRKRQAQESAARYRATHAKGVEQAQERMREADAAVRREELLRFDLPDPGLPADRVVLDADDPVAGRIHLVGPARVRLAGPNGSGKTTLLRRLFGEGVAGPGSRGTGRTRGAEVASGANRGDDDNAALVPWALLPQDLRVEHPEWSVVDAIRAVRPEAPAEEAHAHAAQLLFIGDAGLRGLGELSGGERLRAALAARLFARPVPQLLVLDEPTNNLDLEGVQVLADALSGWRGALLLVSHDDGFCDRVGVDDVITPR</sequence>
<dbReference type="PANTHER" id="PTHR19211:SF6">
    <property type="entry name" value="BLL7188 PROTEIN"/>
    <property type="match status" value="1"/>
</dbReference>
<dbReference type="Gene3D" id="3.40.50.300">
    <property type="entry name" value="P-loop containing nucleotide triphosphate hydrolases"/>
    <property type="match status" value="2"/>
</dbReference>
<evidence type="ECO:0000256" key="5">
    <source>
        <dbReference type="SAM" id="MobiDB-lite"/>
    </source>
</evidence>
<dbReference type="AlphaFoldDB" id="A0A4R3ZWD0"/>
<dbReference type="GO" id="GO:0005524">
    <property type="term" value="F:ATP binding"/>
    <property type="evidence" value="ECO:0007669"/>
    <property type="project" value="UniProtKB-KW"/>
</dbReference>
<name>A0A4R3ZWD0_9ACTN</name>
<evidence type="ECO:0000256" key="2">
    <source>
        <dbReference type="ARBA" id="ARBA00022737"/>
    </source>
</evidence>
<keyword evidence="4" id="KW-0067">ATP-binding</keyword>
<dbReference type="InterPro" id="IPR015856">
    <property type="entry name" value="ABC_transpr_CbiO/EcfA_su"/>
</dbReference>
<gene>
    <name evidence="7" type="ORF">EDD19_10595</name>
</gene>
<dbReference type="InterPro" id="IPR003439">
    <property type="entry name" value="ABC_transporter-like_ATP-bd"/>
</dbReference>
<dbReference type="GeneID" id="89531657"/>
<feature type="domain" description="ABC transporter" evidence="6">
    <location>
        <begin position="4"/>
        <end position="246"/>
    </location>
</feature>
<evidence type="ECO:0000256" key="4">
    <source>
        <dbReference type="ARBA" id="ARBA00022840"/>
    </source>
</evidence>
<keyword evidence="1" id="KW-0813">Transport</keyword>
<dbReference type="SUPFAM" id="SSF52540">
    <property type="entry name" value="P-loop containing nucleoside triphosphate hydrolases"/>
    <property type="match status" value="2"/>
</dbReference>
<feature type="region of interest" description="Disordered" evidence="5">
    <location>
        <begin position="387"/>
        <end position="412"/>
    </location>
</feature>
<dbReference type="InterPro" id="IPR003593">
    <property type="entry name" value="AAA+_ATPase"/>
</dbReference>
<proteinExistence type="predicted"/>
<dbReference type="GO" id="GO:0016887">
    <property type="term" value="F:ATP hydrolysis activity"/>
    <property type="evidence" value="ECO:0007669"/>
    <property type="project" value="InterPro"/>
</dbReference>
<dbReference type="GO" id="GO:0022857">
    <property type="term" value="F:transmembrane transporter activity"/>
    <property type="evidence" value="ECO:0007669"/>
    <property type="project" value="UniProtKB-ARBA"/>
</dbReference>
<dbReference type="SMART" id="SM00382">
    <property type="entry name" value="AAA"/>
    <property type="match status" value="2"/>
</dbReference>
<dbReference type="InterPro" id="IPR050611">
    <property type="entry name" value="ABCF"/>
</dbReference>